<reference evidence="8 9" key="1">
    <citation type="submission" date="2020-08" db="EMBL/GenBank/DDBJ databases">
        <title>Sphingobacterium sp. DN00404 isolated from aquaculture water.</title>
        <authorList>
            <person name="Zhang M."/>
        </authorList>
    </citation>
    <scope>NUCLEOTIDE SEQUENCE [LARGE SCALE GENOMIC DNA]</scope>
    <source>
        <strain evidence="8 9">KCTC 32294</strain>
    </source>
</reference>
<feature type="transmembrane region" description="Helical" evidence="7">
    <location>
        <begin position="547"/>
        <end position="565"/>
    </location>
</feature>
<dbReference type="PANTHER" id="PTHR11819:SF195">
    <property type="entry name" value="SODIUM_GLUCOSE COTRANSPORTER 4"/>
    <property type="match status" value="1"/>
</dbReference>
<feature type="transmembrane region" description="Helical" evidence="7">
    <location>
        <begin position="160"/>
        <end position="178"/>
    </location>
</feature>
<evidence type="ECO:0000256" key="5">
    <source>
        <dbReference type="ARBA" id="ARBA00023136"/>
    </source>
</evidence>
<dbReference type="InterPro" id="IPR038377">
    <property type="entry name" value="Na/Glc_symporter_sf"/>
</dbReference>
<feature type="transmembrane region" description="Helical" evidence="7">
    <location>
        <begin position="460"/>
        <end position="482"/>
    </location>
</feature>
<evidence type="ECO:0000313" key="8">
    <source>
        <dbReference type="EMBL" id="MBD1427596.1"/>
    </source>
</evidence>
<dbReference type="Proteomes" id="UP000606494">
    <property type="component" value="Unassembled WGS sequence"/>
</dbReference>
<evidence type="ECO:0000256" key="1">
    <source>
        <dbReference type="ARBA" id="ARBA00004141"/>
    </source>
</evidence>
<gene>
    <name evidence="8" type="ORF">H8B17_18610</name>
</gene>
<dbReference type="EMBL" id="JACNYK010000007">
    <property type="protein sequence ID" value="MBD1427596.1"/>
    <property type="molecule type" value="Genomic_DNA"/>
</dbReference>
<dbReference type="InterPro" id="IPR001734">
    <property type="entry name" value="Na/solute_symporter"/>
</dbReference>
<evidence type="ECO:0000256" key="6">
    <source>
        <dbReference type="RuleBase" id="RU362091"/>
    </source>
</evidence>
<dbReference type="PANTHER" id="PTHR11819">
    <property type="entry name" value="SOLUTE CARRIER FAMILY 5"/>
    <property type="match status" value="1"/>
</dbReference>
<sequence length="566" mass="61802">MEKFATVDYIIFVIYFFVVAGYGYWIYRKKTAAQNTSKDYFLAEGSLTWWAIGASLIASNISAEQFIGMSGNGFEVGIAVAAYEIIAALALIIVAVWFIPVYLKNKIFTMPQFLNNRYNETTSLIMAVFWLFLYVFVNLTSILYLGAIAISSLAGGGDTFHLIMVALAVFAVIITLGGMRVIGFTDVIQVVVLIIGGIATTYVALTLVSEHFGLGKDVLAGFNALMTDAPEHFNMIVEKPGPGATQEEINKYLMLPGIGMYLAGIWIVNLNYWGCNQYITQRALGADLNTARKGILFAGFLKLFMPIIVMLPGIAAYVLYKNGALQEEMAPGGVFHADNAYSAILGYLPNGMKGLALAALTAAIVAGLAGKANSIATIFTLDIYKKYMNKEASEGKMVWVGKLTIIASIVIAVLFTWNDTLGIGGAGGFTFIQKYTGFISPGVFAMFLLGMFWKRTTGPAAIAGLITGFVLSVFFNEFAVDVFGPETWIYTAYLNKFGVYEIPFQICMGLAFAFTMLVMVGISLFGPKVNPKAFELDTKMFKVEPSILVMIVITILLVTAIYVRFW</sequence>
<feature type="transmembrane region" description="Helical" evidence="7">
    <location>
        <begin position="78"/>
        <end position="103"/>
    </location>
</feature>
<proteinExistence type="inferred from homology"/>
<comment type="subcellular location">
    <subcellularLocation>
        <location evidence="1">Membrane</location>
        <topology evidence="1">Multi-pass membrane protein</topology>
    </subcellularLocation>
</comment>
<keyword evidence="4 7" id="KW-1133">Transmembrane helix</keyword>
<keyword evidence="5 7" id="KW-0472">Membrane</keyword>
<name>A0ABR7Y8H5_9SPHI</name>
<comment type="caution">
    <text evidence="8">The sequence shown here is derived from an EMBL/GenBank/DDBJ whole genome shotgun (WGS) entry which is preliminary data.</text>
</comment>
<evidence type="ECO:0000256" key="2">
    <source>
        <dbReference type="ARBA" id="ARBA00006434"/>
    </source>
</evidence>
<keyword evidence="9" id="KW-1185">Reference proteome</keyword>
<feature type="transmembrane region" description="Helical" evidence="7">
    <location>
        <begin position="294"/>
        <end position="320"/>
    </location>
</feature>
<feature type="transmembrane region" description="Helical" evidence="7">
    <location>
        <begin position="6"/>
        <end position="27"/>
    </location>
</feature>
<evidence type="ECO:0000256" key="3">
    <source>
        <dbReference type="ARBA" id="ARBA00022692"/>
    </source>
</evidence>
<dbReference type="NCBIfam" id="TIGR00813">
    <property type="entry name" value="sss"/>
    <property type="match status" value="1"/>
</dbReference>
<keyword evidence="3 7" id="KW-0812">Transmembrane</keyword>
<comment type="similarity">
    <text evidence="2 6">Belongs to the sodium:solute symporter (SSF) (TC 2.A.21) family.</text>
</comment>
<accession>A0ABR7Y8H5</accession>
<dbReference type="Gene3D" id="1.20.1730.10">
    <property type="entry name" value="Sodium/glucose cotransporter"/>
    <property type="match status" value="1"/>
</dbReference>
<feature type="transmembrane region" description="Helical" evidence="7">
    <location>
        <begin position="190"/>
        <end position="209"/>
    </location>
</feature>
<evidence type="ECO:0000256" key="4">
    <source>
        <dbReference type="ARBA" id="ARBA00022989"/>
    </source>
</evidence>
<feature type="transmembrane region" description="Helical" evidence="7">
    <location>
        <begin position="397"/>
        <end position="415"/>
    </location>
</feature>
<dbReference type="Pfam" id="PF00474">
    <property type="entry name" value="SSF"/>
    <property type="match status" value="1"/>
</dbReference>
<evidence type="ECO:0000256" key="7">
    <source>
        <dbReference type="SAM" id="Phobius"/>
    </source>
</evidence>
<feature type="transmembrane region" description="Helical" evidence="7">
    <location>
        <begin position="355"/>
        <end position="376"/>
    </location>
</feature>
<feature type="transmembrane region" description="Helical" evidence="7">
    <location>
        <begin position="124"/>
        <end position="154"/>
    </location>
</feature>
<feature type="transmembrane region" description="Helical" evidence="7">
    <location>
        <begin position="39"/>
        <end position="58"/>
    </location>
</feature>
<feature type="transmembrane region" description="Helical" evidence="7">
    <location>
        <begin position="435"/>
        <end position="453"/>
    </location>
</feature>
<feature type="transmembrane region" description="Helical" evidence="7">
    <location>
        <begin position="502"/>
        <end position="526"/>
    </location>
</feature>
<dbReference type="RefSeq" id="WP_190310746.1">
    <property type="nucleotide sequence ID" value="NZ_JACNYK010000007.1"/>
</dbReference>
<feature type="transmembrane region" description="Helical" evidence="7">
    <location>
        <begin position="252"/>
        <end position="273"/>
    </location>
</feature>
<evidence type="ECO:0000313" key="9">
    <source>
        <dbReference type="Proteomes" id="UP000606494"/>
    </source>
</evidence>
<organism evidence="8 9">
    <name type="scientific">Sphingobacterium arenae</name>
    <dbReference type="NCBI Taxonomy" id="1280598"/>
    <lineage>
        <taxon>Bacteria</taxon>
        <taxon>Pseudomonadati</taxon>
        <taxon>Bacteroidota</taxon>
        <taxon>Sphingobacteriia</taxon>
        <taxon>Sphingobacteriales</taxon>
        <taxon>Sphingobacteriaceae</taxon>
        <taxon>Sphingobacterium</taxon>
    </lineage>
</organism>
<dbReference type="PROSITE" id="PS50283">
    <property type="entry name" value="NA_SOLUT_SYMP_3"/>
    <property type="match status" value="1"/>
</dbReference>
<protein>
    <submittedName>
        <fullName evidence="8">Sodium/solute symporter</fullName>
    </submittedName>
</protein>